<reference evidence="1 2" key="1">
    <citation type="journal article" date="2022" name="bioRxiv">
        <title>Ecology and evolution of chlamydial symbionts of arthropods.</title>
        <authorList>
            <person name="Halter T."/>
            <person name="Koestlbacher S."/>
            <person name="Collingro A."/>
            <person name="Sixt B.S."/>
            <person name="Toenshoff E.R."/>
            <person name="Hendrickx F."/>
            <person name="Kostanjsek R."/>
            <person name="Horn M."/>
        </authorList>
    </citation>
    <scope>NUCLEOTIDE SEQUENCE [LARGE SCALE GENOMIC DNA]</scope>
    <source>
        <strain evidence="1">W744xW776</strain>
    </source>
</reference>
<sequence>MSHKEDIVEHKTKNLKEIEEIIAKAIKKVNGRKENDLCKYLPMTSGGYMHHFTLRKMKTRQPHELGSMLEKYIINSERPATVPPKQRAARGSRKRRDQLTFTRNQIERMLNIARLAGDKEMVSILAPKKSLATCKRELIASIRHSRVEPDLWNAYVESLNTQQNPPTNASLMDILSAMQGNK</sequence>
<dbReference type="Proteomes" id="UP000826014">
    <property type="component" value="Chromosome"/>
</dbReference>
<protein>
    <recommendedName>
        <fullName evidence="3">DUF1018 domain-containing protein</fullName>
    </recommendedName>
</protein>
<keyword evidence="2" id="KW-1185">Reference proteome</keyword>
<proteinExistence type="predicted"/>
<evidence type="ECO:0000313" key="2">
    <source>
        <dbReference type="Proteomes" id="UP000826014"/>
    </source>
</evidence>
<dbReference type="RefSeq" id="WP_215216988.1">
    <property type="nucleotide sequence ID" value="NZ_CP075587.1"/>
</dbReference>
<accession>A0ABX8V1R7</accession>
<gene>
    <name evidence="1" type="ORF">RHABOEDO_001469</name>
</gene>
<evidence type="ECO:0000313" key="1">
    <source>
        <dbReference type="EMBL" id="QYF49183.1"/>
    </source>
</evidence>
<organism evidence="1 2">
    <name type="scientific">Candidatus Rhabdochlamydia oedothoracis</name>
    <dbReference type="NCBI Taxonomy" id="2720720"/>
    <lineage>
        <taxon>Bacteria</taxon>
        <taxon>Pseudomonadati</taxon>
        <taxon>Chlamydiota</taxon>
        <taxon>Chlamydiia</taxon>
        <taxon>Parachlamydiales</taxon>
        <taxon>Candidatus Rhabdochlamydiaceae</taxon>
        <taxon>Candidatus Rhabdochlamydia</taxon>
    </lineage>
</organism>
<dbReference type="EMBL" id="CP075587">
    <property type="protein sequence ID" value="QYF49183.1"/>
    <property type="molecule type" value="Genomic_DNA"/>
</dbReference>
<evidence type="ECO:0008006" key="3">
    <source>
        <dbReference type="Google" id="ProtNLM"/>
    </source>
</evidence>
<name>A0ABX8V1R7_9BACT</name>